<dbReference type="InterPro" id="IPR011951">
    <property type="entry name" value="HAD-SF_hydro_IA_YjjG/PynA"/>
</dbReference>
<dbReference type="GO" id="GO:0008253">
    <property type="term" value="F:5'-nucleotidase activity"/>
    <property type="evidence" value="ECO:0007669"/>
    <property type="project" value="InterPro"/>
</dbReference>
<dbReference type="InterPro" id="IPR036412">
    <property type="entry name" value="HAD-like_sf"/>
</dbReference>
<evidence type="ECO:0000313" key="1">
    <source>
        <dbReference type="EMBL" id="PWL53968.1"/>
    </source>
</evidence>
<organism evidence="2 3">
    <name type="scientific">Clostridium cadaveris</name>
    <dbReference type="NCBI Taxonomy" id="1529"/>
    <lineage>
        <taxon>Bacteria</taxon>
        <taxon>Bacillati</taxon>
        <taxon>Bacillota</taxon>
        <taxon>Clostridia</taxon>
        <taxon>Eubacteriales</taxon>
        <taxon>Clostridiaceae</taxon>
        <taxon>Clostridium</taxon>
    </lineage>
</organism>
<reference evidence="1 4" key="2">
    <citation type="submission" date="2018-03" db="EMBL/GenBank/DDBJ databases">
        <title>The uncultured portion of the human microbiome is neutrally assembled.</title>
        <authorList>
            <person name="Jeraldo P."/>
            <person name="Boardman L."/>
            <person name="White B.A."/>
            <person name="Nelson H."/>
            <person name="Goldenfeld N."/>
            <person name="Chia N."/>
        </authorList>
    </citation>
    <scope>NUCLEOTIDE SEQUENCE [LARGE SCALE GENOMIC DNA]</scope>
    <source>
        <strain evidence="1">CIM:MAG 903</strain>
    </source>
</reference>
<accession>A0A1I2NSR7</accession>
<dbReference type="GeneID" id="90543419"/>
<dbReference type="Gene3D" id="3.40.50.1000">
    <property type="entry name" value="HAD superfamily/HAD-like"/>
    <property type="match status" value="1"/>
</dbReference>
<evidence type="ECO:0000313" key="2">
    <source>
        <dbReference type="EMBL" id="SFG05779.1"/>
    </source>
</evidence>
<evidence type="ECO:0000313" key="3">
    <source>
        <dbReference type="Proteomes" id="UP000182135"/>
    </source>
</evidence>
<dbReference type="Gene3D" id="1.10.150.240">
    <property type="entry name" value="Putative phosphatase, domain 2"/>
    <property type="match status" value="1"/>
</dbReference>
<dbReference type="Proteomes" id="UP000246114">
    <property type="component" value="Unassembled WGS sequence"/>
</dbReference>
<dbReference type="RefSeq" id="WP_074846200.1">
    <property type="nucleotide sequence ID" value="NZ_BAAACD010000023.1"/>
</dbReference>
<dbReference type="InterPro" id="IPR023198">
    <property type="entry name" value="PGP-like_dom2"/>
</dbReference>
<dbReference type="PANTHER" id="PTHR47478">
    <property type="match status" value="1"/>
</dbReference>
<dbReference type="OrthoDB" id="9802350at2"/>
<dbReference type="AlphaFoldDB" id="A0A1I2NSR7"/>
<evidence type="ECO:0000313" key="4">
    <source>
        <dbReference type="Proteomes" id="UP000246114"/>
    </source>
</evidence>
<dbReference type="InterPro" id="IPR006439">
    <property type="entry name" value="HAD-SF_hydro_IA"/>
</dbReference>
<dbReference type="NCBIfam" id="TIGR01549">
    <property type="entry name" value="HAD-SF-IA-v1"/>
    <property type="match status" value="1"/>
</dbReference>
<sequence>MSLRYDTILFDIDDTLLDFKKAEKSALKKVFLDHSYPFNDDIERRYNEINKSLWRDFEKGIIEKNIITKTRFQKLFDEIGITADGENFNTLYLAALSEGHDLMNGAIEICEALSKFCRLYFVTNGISKTQHKRIDASGLRPYFLDTFVSEDTGYQKPMKEYFDYVFDRIPDLNLERTLIVGDSLSSDIKGGIQSGIDNCWYNPNSLENTYDDINPTYEIKELNELFSIIKG</sequence>
<dbReference type="SUPFAM" id="SSF56784">
    <property type="entry name" value="HAD-like"/>
    <property type="match status" value="1"/>
</dbReference>
<dbReference type="SFLD" id="SFLDS00003">
    <property type="entry name" value="Haloacid_Dehalogenase"/>
    <property type="match status" value="1"/>
</dbReference>
<dbReference type="PANTHER" id="PTHR47478:SF1">
    <property type="entry name" value="PYRIMIDINE 5'-NUCLEOTIDASE YJJG"/>
    <property type="match status" value="1"/>
</dbReference>
<dbReference type="EMBL" id="QAMZ01000029">
    <property type="protein sequence ID" value="PWL53968.1"/>
    <property type="molecule type" value="Genomic_DNA"/>
</dbReference>
<dbReference type="Pfam" id="PF00702">
    <property type="entry name" value="Hydrolase"/>
    <property type="match status" value="1"/>
</dbReference>
<dbReference type="InterPro" id="IPR052550">
    <property type="entry name" value="Pyrimidine_5'-ntase_YjjG"/>
</dbReference>
<protein>
    <submittedName>
        <fullName evidence="2">2-haloacid dehalogenase</fullName>
    </submittedName>
    <submittedName>
        <fullName evidence="1">Noncanonical pyrimidine nucleotidase, YjjG family</fullName>
    </submittedName>
</protein>
<dbReference type="STRING" id="1529.SAMN04487885_12343"/>
<reference evidence="2 3" key="1">
    <citation type="submission" date="2016-10" db="EMBL/GenBank/DDBJ databases">
        <authorList>
            <person name="de Groot N.N."/>
        </authorList>
    </citation>
    <scope>NUCLEOTIDE SEQUENCE [LARGE SCALE GENOMIC DNA]</scope>
    <source>
        <strain evidence="2 3">NLAE-zl-G419</strain>
    </source>
</reference>
<dbReference type="NCBIfam" id="TIGR02254">
    <property type="entry name" value="YjjG_YfnB"/>
    <property type="match status" value="1"/>
</dbReference>
<name>A0A1I2NSR7_9CLOT</name>
<proteinExistence type="predicted"/>
<dbReference type="eggNOG" id="COG1011">
    <property type="taxonomic scope" value="Bacteria"/>
</dbReference>
<dbReference type="SFLD" id="SFLDG01129">
    <property type="entry name" value="C1.5:_HAD__Beta-PGM__Phosphata"/>
    <property type="match status" value="1"/>
</dbReference>
<dbReference type="Proteomes" id="UP000182135">
    <property type="component" value="Unassembled WGS sequence"/>
</dbReference>
<gene>
    <name evidence="1" type="ORF">DBY38_06110</name>
    <name evidence="2" type="ORF">SAMN04487885_12343</name>
</gene>
<dbReference type="EMBL" id="FOOE01000023">
    <property type="protein sequence ID" value="SFG05779.1"/>
    <property type="molecule type" value="Genomic_DNA"/>
</dbReference>
<keyword evidence="3" id="KW-1185">Reference proteome</keyword>
<dbReference type="InterPro" id="IPR023214">
    <property type="entry name" value="HAD_sf"/>
</dbReference>